<evidence type="ECO:0000313" key="2">
    <source>
        <dbReference type="EMBL" id="VVC29787.1"/>
    </source>
</evidence>
<feature type="region of interest" description="Disordered" evidence="1">
    <location>
        <begin position="1"/>
        <end position="24"/>
    </location>
</feature>
<accession>A0A5E4MEG1</accession>
<feature type="compositionally biased region" description="Polar residues" evidence="1">
    <location>
        <begin position="90"/>
        <end position="99"/>
    </location>
</feature>
<dbReference type="Proteomes" id="UP000325440">
    <property type="component" value="Unassembled WGS sequence"/>
</dbReference>
<protein>
    <submittedName>
        <fullName evidence="2">Uncharacterized protein</fullName>
    </submittedName>
</protein>
<sequence length="99" mass="10700">MRTCGMRHGDGRRTDGVSNGCCDGGGDNDATDKRFIVGRSFLSRKHGDVALSLVVTRLLVDLADDGKFPSARRRSSSGRQQQAAALLPRPTSSSRRPQQ</sequence>
<dbReference type="EMBL" id="CABPRJ010000498">
    <property type="protein sequence ID" value="VVC29787.1"/>
    <property type="molecule type" value="Genomic_DNA"/>
</dbReference>
<feature type="region of interest" description="Disordered" evidence="1">
    <location>
        <begin position="66"/>
        <end position="99"/>
    </location>
</feature>
<reference evidence="2 3" key="1">
    <citation type="submission" date="2019-08" db="EMBL/GenBank/DDBJ databases">
        <authorList>
            <person name="Alioto T."/>
            <person name="Alioto T."/>
            <person name="Gomez Garrido J."/>
        </authorList>
    </citation>
    <scope>NUCLEOTIDE SEQUENCE [LARGE SCALE GENOMIC DNA]</scope>
</reference>
<evidence type="ECO:0000313" key="3">
    <source>
        <dbReference type="Proteomes" id="UP000325440"/>
    </source>
</evidence>
<dbReference type="AlphaFoldDB" id="A0A5E4MEG1"/>
<name>A0A5E4MEG1_9HEMI</name>
<organism evidence="2 3">
    <name type="scientific">Cinara cedri</name>
    <dbReference type="NCBI Taxonomy" id="506608"/>
    <lineage>
        <taxon>Eukaryota</taxon>
        <taxon>Metazoa</taxon>
        <taxon>Ecdysozoa</taxon>
        <taxon>Arthropoda</taxon>
        <taxon>Hexapoda</taxon>
        <taxon>Insecta</taxon>
        <taxon>Pterygota</taxon>
        <taxon>Neoptera</taxon>
        <taxon>Paraneoptera</taxon>
        <taxon>Hemiptera</taxon>
        <taxon>Sternorrhyncha</taxon>
        <taxon>Aphidomorpha</taxon>
        <taxon>Aphidoidea</taxon>
        <taxon>Aphididae</taxon>
        <taxon>Lachninae</taxon>
        <taxon>Cinara</taxon>
    </lineage>
</organism>
<keyword evidence="3" id="KW-1185">Reference proteome</keyword>
<gene>
    <name evidence="2" type="ORF">CINCED_3A021709</name>
</gene>
<evidence type="ECO:0000256" key="1">
    <source>
        <dbReference type="SAM" id="MobiDB-lite"/>
    </source>
</evidence>
<proteinExistence type="predicted"/>